<dbReference type="InterPro" id="IPR041588">
    <property type="entry name" value="Integrase_H2C2"/>
</dbReference>
<dbReference type="AlphaFoldDB" id="A0A182W922"/>
<dbReference type="EnsemblMetazoa" id="AMIN006846-RA">
    <property type="protein sequence ID" value="AMIN006846-PA"/>
    <property type="gene ID" value="AMIN006846"/>
</dbReference>
<feature type="domain" description="Integrase zinc-binding" evidence="2">
    <location>
        <begin position="68"/>
        <end position="119"/>
    </location>
</feature>
<dbReference type="Gene3D" id="1.10.340.70">
    <property type="match status" value="1"/>
</dbReference>
<dbReference type="PANTHER" id="PTHR37984:SF5">
    <property type="entry name" value="PROTEIN NYNRIN-LIKE"/>
    <property type="match status" value="1"/>
</dbReference>
<evidence type="ECO:0000259" key="2">
    <source>
        <dbReference type="Pfam" id="PF17921"/>
    </source>
</evidence>
<dbReference type="VEuPathDB" id="VectorBase:AMIN006846"/>
<dbReference type="Pfam" id="PF17921">
    <property type="entry name" value="Integrase_H2C2"/>
    <property type="match status" value="1"/>
</dbReference>
<evidence type="ECO:0000313" key="4">
    <source>
        <dbReference type="Proteomes" id="UP000075920"/>
    </source>
</evidence>
<reference evidence="3" key="2">
    <citation type="submission" date="2020-05" db="UniProtKB">
        <authorList>
            <consortium name="EnsemblMetazoa"/>
        </authorList>
    </citation>
    <scope>IDENTIFICATION</scope>
    <source>
        <strain evidence="3">MINIMUS1</strain>
    </source>
</reference>
<proteinExistence type="predicted"/>
<evidence type="ECO:0000256" key="1">
    <source>
        <dbReference type="ARBA" id="ARBA00012493"/>
    </source>
</evidence>
<evidence type="ECO:0000313" key="3">
    <source>
        <dbReference type="EnsemblMetazoa" id="AMIN006846-PA"/>
    </source>
</evidence>
<dbReference type="Proteomes" id="UP000075920">
    <property type="component" value="Unassembled WGS sequence"/>
</dbReference>
<name>A0A182W922_9DIPT</name>
<dbReference type="FunFam" id="1.10.340.70:FF:000001">
    <property type="entry name" value="Retrovirus-related Pol polyprotein from transposon gypsy-like Protein"/>
    <property type="match status" value="1"/>
</dbReference>
<dbReference type="STRING" id="112268.A0A182W922"/>
<accession>A0A182W922</accession>
<dbReference type="PANTHER" id="PTHR37984">
    <property type="entry name" value="PROTEIN CBG26694"/>
    <property type="match status" value="1"/>
</dbReference>
<dbReference type="EC" id="2.7.7.49" evidence="1"/>
<reference evidence="4" key="1">
    <citation type="submission" date="2013-03" db="EMBL/GenBank/DDBJ databases">
        <title>The Genome Sequence of Anopheles minimus MINIMUS1.</title>
        <authorList>
            <consortium name="The Broad Institute Genomics Platform"/>
            <person name="Neafsey D.E."/>
            <person name="Walton C."/>
            <person name="Walker B."/>
            <person name="Young S.K."/>
            <person name="Zeng Q."/>
            <person name="Gargeya S."/>
            <person name="Fitzgerald M."/>
            <person name="Haas B."/>
            <person name="Abouelleil A."/>
            <person name="Allen A.W."/>
            <person name="Alvarado L."/>
            <person name="Arachchi H.M."/>
            <person name="Berlin A.M."/>
            <person name="Chapman S.B."/>
            <person name="Gainer-Dewar J."/>
            <person name="Goldberg J."/>
            <person name="Griggs A."/>
            <person name="Gujja S."/>
            <person name="Hansen M."/>
            <person name="Howarth C."/>
            <person name="Imamovic A."/>
            <person name="Ireland A."/>
            <person name="Larimer J."/>
            <person name="McCowan C."/>
            <person name="Murphy C."/>
            <person name="Pearson M."/>
            <person name="Poon T.W."/>
            <person name="Priest M."/>
            <person name="Roberts A."/>
            <person name="Saif S."/>
            <person name="Shea T."/>
            <person name="Sisk P."/>
            <person name="Sykes S."/>
            <person name="Wortman J."/>
            <person name="Nusbaum C."/>
            <person name="Birren B."/>
        </authorList>
    </citation>
    <scope>NUCLEOTIDE SEQUENCE [LARGE SCALE GENOMIC DNA]</scope>
    <source>
        <strain evidence="4">MINIMUS1</strain>
    </source>
</reference>
<dbReference type="InterPro" id="IPR050951">
    <property type="entry name" value="Retrovirus_Pol_polyprotein"/>
</dbReference>
<protein>
    <recommendedName>
        <fullName evidence="1">RNA-directed DNA polymerase</fullName>
        <ecNumber evidence="1">2.7.7.49</ecNumber>
    </recommendedName>
</protein>
<sequence length="191" mass="21426">MQHVDALSRAGVMLVSAGICERVRKEQQCDPKLAEILQKLYNGEQVDDYFAKDGVLYKGDAISSNLCVPITMEVEIIKNAHDQGHFGIKKTKERLASDYYISGVEAKIERCIAACVKCILGEKKRGKAEGFLNPIPKGEVPFDTFHIDHLGPIPSTKKSYNYVFTATNRYAARYHSILNPENSKLDTKFKL</sequence>
<organism evidence="3 4">
    <name type="scientific">Anopheles minimus</name>
    <dbReference type="NCBI Taxonomy" id="112268"/>
    <lineage>
        <taxon>Eukaryota</taxon>
        <taxon>Metazoa</taxon>
        <taxon>Ecdysozoa</taxon>
        <taxon>Arthropoda</taxon>
        <taxon>Hexapoda</taxon>
        <taxon>Insecta</taxon>
        <taxon>Pterygota</taxon>
        <taxon>Neoptera</taxon>
        <taxon>Endopterygota</taxon>
        <taxon>Diptera</taxon>
        <taxon>Nematocera</taxon>
        <taxon>Culicoidea</taxon>
        <taxon>Culicidae</taxon>
        <taxon>Anophelinae</taxon>
        <taxon>Anopheles</taxon>
    </lineage>
</organism>
<dbReference type="GO" id="GO:0003964">
    <property type="term" value="F:RNA-directed DNA polymerase activity"/>
    <property type="evidence" value="ECO:0007669"/>
    <property type="project" value="UniProtKB-EC"/>
</dbReference>
<keyword evidence="4" id="KW-1185">Reference proteome</keyword>